<gene>
    <name evidence="1" type="ORF">EZS27_039437</name>
</gene>
<accession>A0A5J4PI85</accession>
<dbReference type="EMBL" id="SNRY01008189">
    <property type="protein sequence ID" value="KAA6308992.1"/>
    <property type="molecule type" value="Genomic_DNA"/>
</dbReference>
<protein>
    <submittedName>
        <fullName evidence="1">Uncharacterized protein</fullName>
    </submittedName>
</protein>
<proteinExistence type="predicted"/>
<evidence type="ECO:0000313" key="1">
    <source>
        <dbReference type="EMBL" id="KAA6308992.1"/>
    </source>
</evidence>
<sequence>FILLYLKSIIKIAIPNNIYKLVDKYFSKNINCFVGGVIADNH</sequence>
<dbReference type="AlphaFoldDB" id="A0A5J4PI85"/>
<feature type="non-terminal residue" evidence="1">
    <location>
        <position position="1"/>
    </location>
</feature>
<name>A0A5J4PI85_9ZZZZ</name>
<comment type="caution">
    <text evidence="1">The sequence shown here is derived from an EMBL/GenBank/DDBJ whole genome shotgun (WGS) entry which is preliminary data.</text>
</comment>
<reference evidence="1" key="1">
    <citation type="submission" date="2019-03" db="EMBL/GenBank/DDBJ databases">
        <title>Single cell metagenomics reveals metabolic interactions within the superorganism composed of flagellate Streblomastix strix and complex community of Bacteroidetes bacteria on its surface.</title>
        <authorList>
            <person name="Treitli S.C."/>
            <person name="Kolisko M."/>
            <person name="Husnik F."/>
            <person name="Keeling P."/>
            <person name="Hampl V."/>
        </authorList>
    </citation>
    <scope>NUCLEOTIDE SEQUENCE</scope>
    <source>
        <strain evidence="1">STM</strain>
    </source>
</reference>
<organism evidence="1">
    <name type="scientific">termite gut metagenome</name>
    <dbReference type="NCBI Taxonomy" id="433724"/>
    <lineage>
        <taxon>unclassified sequences</taxon>
        <taxon>metagenomes</taxon>
        <taxon>organismal metagenomes</taxon>
    </lineage>
</organism>